<keyword evidence="2" id="KW-0732">Signal</keyword>
<sequence length="233" mass="25847">MQSSTTVMTGATAHWLALALLLACGAATEVSQEPAESPYLLVTSSLKIYKMPMTGADSQAALEIIAADNGISAIAFHYRLGYIFWINVRDRCIKRANMDGTNITTLVMGDLSKPADLAVDWIHDKLYWSDSGFKRIEEVDLHTNERRIVVQLDSGSNPVGLAVYPTMEHGVLYWTDSGNRNLQRILNTGTSHAVIHQANCVQPIALKPTRENGVLGRPVYIFHRVRLDQRDQP</sequence>
<gene>
    <name evidence="3" type="ORF">GBAR_LOCUS31465</name>
</gene>
<dbReference type="PROSITE" id="PS51120">
    <property type="entry name" value="LDLRB"/>
    <property type="match status" value="2"/>
</dbReference>
<organism evidence="3 4">
    <name type="scientific">Geodia barretti</name>
    <name type="common">Barrett's horny sponge</name>
    <dbReference type="NCBI Taxonomy" id="519541"/>
    <lineage>
        <taxon>Eukaryota</taxon>
        <taxon>Metazoa</taxon>
        <taxon>Porifera</taxon>
        <taxon>Demospongiae</taxon>
        <taxon>Heteroscleromorpha</taxon>
        <taxon>Tetractinellida</taxon>
        <taxon>Astrophorina</taxon>
        <taxon>Geodiidae</taxon>
        <taxon>Geodia</taxon>
    </lineage>
</organism>
<dbReference type="GO" id="GO:0017147">
    <property type="term" value="F:Wnt-protein binding"/>
    <property type="evidence" value="ECO:0007669"/>
    <property type="project" value="TreeGrafter"/>
</dbReference>
<dbReference type="Proteomes" id="UP001174909">
    <property type="component" value="Unassembled WGS sequence"/>
</dbReference>
<feature type="signal peptide" evidence="2">
    <location>
        <begin position="1"/>
        <end position="27"/>
    </location>
</feature>
<dbReference type="GO" id="GO:0005886">
    <property type="term" value="C:plasma membrane"/>
    <property type="evidence" value="ECO:0007669"/>
    <property type="project" value="TreeGrafter"/>
</dbReference>
<keyword evidence="3" id="KW-0449">Lipoprotein</keyword>
<keyword evidence="3" id="KW-0675">Receptor</keyword>
<dbReference type="InterPro" id="IPR050778">
    <property type="entry name" value="Cueball_EGF_LRP_Nidogen"/>
</dbReference>
<dbReference type="InterPro" id="IPR011042">
    <property type="entry name" value="6-blade_b-propeller_TolB-like"/>
</dbReference>
<dbReference type="SMART" id="SM00135">
    <property type="entry name" value="LY"/>
    <property type="match status" value="3"/>
</dbReference>
<dbReference type="PANTHER" id="PTHR46513:SF13">
    <property type="entry name" value="EGF-LIKE DOMAIN-CONTAINING PROTEIN"/>
    <property type="match status" value="1"/>
</dbReference>
<dbReference type="EMBL" id="CASHTH010004475">
    <property type="protein sequence ID" value="CAI8057766.1"/>
    <property type="molecule type" value="Genomic_DNA"/>
</dbReference>
<dbReference type="AlphaFoldDB" id="A0AA35U239"/>
<dbReference type="Pfam" id="PF00058">
    <property type="entry name" value="Ldl_recept_b"/>
    <property type="match status" value="2"/>
</dbReference>
<reference evidence="3" key="1">
    <citation type="submission" date="2023-03" db="EMBL/GenBank/DDBJ databases">
        <authorList>
            <person name="Steffen K."/>
            <person name="Cardenas P."/>
        </authorList>
    </citation>
    <scope>NUCLEOTIDE SEQUENCE</scope>
</reference>
<feature type="repeat" description="LDL-receptor class B" evidence="1">
    <location>
        <begin position="124"/>
        <end position="167"/>
    </location>
</feature>
<dbReference type="SUPFAM" id="SSF63825">
    <property type="entry name" value="YWTD domain"/>
    <property type="match status" value="1"/>
</dbReference>
<dbReference type="PANTHER" id="PTHR46513">
    <property type="entry name" value="VITELLOGENIN RECEPTOR-LIKE PROTEIN-RELATED-RELATED"/>
    <property type="match status" value="1"/>
</dbReference>
<name>A0AA35U239_GEOBA</name>
<feature type="chain" id="PRO_5041242122" evidence="2">
    <location>
        <begin position="28"/>
        <end position="233"/>
    </location>
</feature>
<evidence type="ECO:0000256" key="1">
    <source>
        <dbReference type="PROSITE-ProRule" id="PRU00461"/>
    </source>
</evidence>
<evidence type="ECO:0000313" key="4">
    <source>
        <dbReference type="Proteomes" id="UP001174909"/>
    </source>
</evidence>
<keyword evidence="4" id="KW-1185">Reference proteome</keyword>
<feature type="repeat" description="LDL-receptor class B" evidence="1">
    <location>
        <begin position="81"/>
        <end position="123"/>
    </location>
</feature>
<proteinExistence type="predicted"/>
<accession>A0AA35U239</accession>
<dbReference type="GO" id="GO:0042813">
    <property type="term" value="F:Wnt receptor activity"/>
    <property type="evidence" value="ECO:0007669"/>
    <property type="project" value="TreeGrafter"/>
</dbReference>
<dbReference type="GO" id="GO:0060070">
    <property type="term" value="P:canonical Wnt signaling pathway"/>
    <property type="evidence" value="ECO:0007669"/>
    <property type="project" value="TreeGrafter"/>
</dbReference>
<evidence type="ECO:0000313" key="3">
    <source>
        <dbReference type="EMBL" id="CAI8057766.1"/>
    </source>
</evidence>
<evidence type="ECO:0000256" key="2">
    <source>
        <dbReference type="SAM" id="SignalP"/>
    </source>
</evidence>
<dbReference type="InterPro" id="IPR000033">
    <property type="entry name" value="LDLR_classB_rpt"/>
</dbReference>
<comment type="caution">
    <text evidence="3">The sequence shown here is derived from an EMBL/GenBank/DDBJ whole genome shotgun (WGS) entry which is preliminary data.</text>
</comment>
<dbReference type="Gene3D" id="2.120.10.30">
    <property type="entry name" value="TolB, C-terminal domain"/>
    <property type="match status" value="1"/>
</dbReference>
<protein>
    <submittedName>
        <fullName evidence="3">Low-density lipoprotein receptor-related protein 4</fullName>
    </submittedName>
</protein>